<evidence type="ECO:0000313" key="2">
    <source>
        <dbReference type="EMBL" id="GMH94061.1"/>
    </source>
</evidence>
<keyword evidence="3" id="KW-1185">Reference proteome</keyword>
<feature type="transmembrane region" description="Helical" evidence="1">
    <location>
        <begin position="20"/>
        <end position="41"/>
    </location>
</feature>
<organism evidence="2 3">
    <name type="scientific">Triparma verrucosa</name>
    <dbReference type="NCBI Taxonomy" id="1606542"/>
    <lineage>
        <taxon>Eukaryota</taxon>
        <taxon>Sar</taxon>
        <taxon>Stramenopiles</taxon>
        <taxon>Ochrophyta</taxon>
        <taxon>Bolidophyceae</taxon>
        <taxon>Parmales</taxon>
        <taxon>Triparmaceae</taxon>
        <taxon>Triparma</taxon>
    </lineage>
</organism>
<keyword evidence="1" id="KW-0472">Membrane</keyword>
<dbReference type="AlphaFoldDB" id="A0A9W7BMM5"/>
<protein>
    <submittedName>
        <fullName evidence="2">Uncharacterized protein</fullName>
    </submittedName>
</protein>
<keyword evidence="1" id="KW-0812">Transmembrane</keyword>
<name>A0A9W7BMM5_9STRA</name>
<sequence length="98" mass="10767">MFAALAMKVNLDGENLQDKIYFDVVLTLLQFMPALAIVFSYRRKDMEEVRESGRSFHADVVVPVTNQVRMLGAYVGKILGGDSVDEGGSVGGVDDRNL</sequence>
<dbReference type="Proteomes" id="UP001165160">
    <property type="component" value="Unassembled WGS sequence"/>
</dbReference>
<reference evidence="3" key="1">
    <citation type="journal article" date="2023" name="Commun. Biol.">
        <title>Genome analysis of Parmales, the sister group of diatoms, reveals the evolutionary specialization of diatoms from phago-mixotrophs to photoautotrophs.</title>
        <authorList>
            <person name="Ban H."/>
            <person name="Sato S."/>
            <person name="Yoshikawa S."/>
            <person name="Yamada K."/>
            <person name="Nakamura Y."/>
            <person name="Ichinomiya M."/>
            <person name="Sato N."/>
            <person name="Blanc-Mathieu R."/>
            <person name="Endo H."/>
            <person name="Kuwata A."/>
            <person name="Ogata H."/>
        </authorList>
    </citation>
    <scope>NUCLEOTIDE SEQUENCE [LARGE SCALE GENOMIC DNA]</scope>
    <source>
        <strain evidence="3">NIES 3699</strain>
    </source>
</reference>
<evidence type="ECO:0000256" key="1">
    <source>
        <dbReference type="SAM" id="Phobius"/>
    </source>
</evidence>
<evidence type="ECO:0000313" key="3">
    <source>
        <dbReference type="Proteomes" id="UP001165160"/>
    </source>
</evidence>
<gene>
    <name evidence="2" type="ORF">TrVE_jg6177</name>
</gene>
<comment type="caution">
    <text evidence="2">The sequence shown here is derived from an EMBL/GenBank/DDBJ whole genome shotgun (WGS) entry which is preliminary data.</text>
</comment>
<accession>A0A9W7BMM5</accession>
<proteinExistence type="predicted"/>
<keyword evidence="1" id="KW-1133">Transmembrane helix</keyword>
<dbReference type="EMBL" id="BRXX01000150">
    <property type="protein sequence ID" value="GMH94061.1"/>
    <property type="molecule type" value="Genomic_DNA"/>
</dbReference>